<dbReference type="AlphaFoldDB" id="W0V977"/>
<accession>W0V977</accession>
<organism evidence="1 2">
    <name type="scientific">Janthinobacterium agaricidamnosum NBRC 102515 = DSM 9628</name>
    <dbReference type="NCBI Taxonomy" id="1349767"/>
    <lineage>
        <taxon>Bacteria</taxon>
        <taxon>Pseudomonadati</taxon>
        <taxon>Pseudomonadota</taxon>
        <taxon>Betaproteobacteria</taxon>
        <taxon>Burkholderiales</taxon>
        <taxon>Oxalobacteraceae</taxon>
        <taxon>Janthinobacterium</taxon>
    </lineage>
</organism>
<sequence length="63" mass="6646">MADKNQARAVAIKRLAGLTGVVAALLSAFEILEDGRQLETLDTCADMAGEIADELDKLARNAS</sequence>
<dbReference type="KEGG" id="jag:GJA_3529"/>
<dbReference type="STRING" id="1349767.GJA_3529"/>
<name>W0V977_9BURK</name>
<dbReference type="RefSeq" id="WP_038494169.1">
    <property type="nucleotide sequence ID" value="NZ_BCTH01000067.1"/>
</dbReference>
<dbReference type="HOGENOM" id="CLU_2879866_0_0_4"/>
<evidence type="ECO:0000313" key="1">
    <source>
        <dbReference type="EMBL" id="CDG84145.1"/>
    </source>
</evidence>
<dbReference type="PATRIC" id="fig|1349767.4.peg.127"/>
<protein>
    <submittedName>
        <fullName evidence="1">Uncharacterized protein</fullName>
    </submittedName>
</protein>
<dbReference type="Proteomes" id="UP000027604">
    <property type="component" value="Chromosome I"/>
</dbReference>
<dbReference type="EMBL" id="HG322949">
    <property type="protein sequence ID" value="CDG84145.1"/>
    <property type="molecule type" value="Genomic_DNA"/>
</dbReference>
<reference evidence="1 2" key="1">
    <citation type="journal article" date="2015" name="Genome Announc.">
        <title>Genome Sequence of Mushroom Soft-Rot Pathogen Janthinobacterium agaricidamnosum.</title>
        <authorList>
            <person name="Graupner K."/>
            <person name="Lackner G."/>
            <person name="Hertweck C."/>
        </authorList>
    </citation>
    <scope>NUCLEOTIDE SEQUENCE [LARGE SCALE GENOMIC DNA]</scope>
    <source>
        <strain evidence="2">NBRC 102515 / DSM 9628</strain>
    </source>
</reference>
<gene>
    <name evidence="1" type="ORF">GJA_3529</name>
</gene>
<proteinExistence type="predicted"/>
<keyword evidence="2" id="KW-1185">Reference proteome</keyword>
<evidence type="ECO:0000313" key="2">
    <source>
        <dbReference type="Proteomes" id="UP000027604"/>
    </source>
</evidence>